<dbReference type="Pfam" id="PF09380">
    <property type="entry name" value="FERM_C"/>
    <property type="match status" value="1"/>
</dbReference>
<dbReference type="InterPro" id="IPR030698">
    <property type="entry name" value="EHM2_FERM_F1"/>
</dbReference>
<dbReference type="Gene3D" id="3.10.20.90">
    <property type="entry name" value="Phosphatidylinositol 3-kinase Catalytic Subunit, Chain A, domain 1"/>
    <property type="match status" value="1"/>
</dbReference>
<proteinExistence type="predicted"/>
<evidence type="ECO:0000313" key="4">
    <source>
        <dbReference type="Proteomes" id="UP000694723"/>
    </source>
</evidence>
<dbReference type="FunFam" id="2.30.29.30:FF:000002">
    <property type="entry name" value="Band 4.1-like protein 5 isoform 1"/>
    <property type="match status" value="1"/>
</dbReference>
<evidence type="ECO:0000256" key="1">
    <source>
        <dbReference type="SAM" id="MobiDB-lite"/>
    </source>
</evidence>
<evidence type="ECO:0000313" key="3">
    <source>
        <dbReference type="Ensembl" id="ENSSSCP00060048510.1"/>
    </source>
</evidence>
<dbReference type="Gene3D" id="2.30.29.30">
    <property type="entry name" value="Pleckstrin-homology domain (PH domain)/Phosphotyrosine-binding domain (PTB)"/>
    <property type="match status" value="1"/>
</dbReference>
<feature type="compositionally biased region" description="Basic residues" evidence="1">
    <location>
        <begin position="426"/>
        <end position="439"/>
    </location>
</feature>
<dbReference type="FunFam" id="3.10.20.90:FF:000024">
    <property type="entry name" value="Erythrocyte membrane protein band 4.1-like 5"/>
    <property type="match status" value="1"/>
</dbReference>
<protein>
    <submittedName>
        <fullName evidence="3">Erythrocyte membrane protein band 4.1 like 4B</fullName>
    </submittedName>
</protein>
<dbReference type="InterPro" id="IPR014847">
    <property type="entry name" value="FA"/>
</dbReference>
<dbReference type="InterPro" id="IPR011993">
    <property type="entry name" value="PH-like_dom_sf"/>
</dbReference>
<feature type="region of interest" description="Disordered" evidence="1">
    <location>
        <begin position="587"/>
        <end position="676"/>
    </location>
</feature>
<dbReference type="Pfam" id="PF08736">
    <property type="entry name" value="FA"/>
    <property type="match status" value="1"/>
</dbReference>
<dbReference type="CDD" id="cd17204">
    <property type="entry name" value="FERM_F1_EPB41L4B"/>
    <property type="match status" value="1"/>
</dbReference>
<reference evidence="3" key="1">
    <citation type="submission" date="2025-05" db="UniProtKB">
        <authorList>
            <consortium name="Ensembl"/>
        </authorList>
    </citation>
    <scope>IDENTIFICATION</scope>
</reference>
<dbReference type="PANTHER" id="PTHR23280:SF18">
    <property type="entry name" value="BAND 4.1-LIKE PROTEIN 4B"/>
    <property type="match status" value="1"/>
</dbReference>
<dbReference type="SMART" id="SM01195">
    <property type="entry name" value="FA"/>
    <property type="match status" value="1"/>
</dbReference>
<organism evidence="3 4">
    <name type="scientific">Sus scrofa</name>
    <name type="common">Pig</name>
    <dbReference type="NCBI Taxonomy" id="9823"/>
    <lineage>
        <taxon>Eukaryota</taxon>
        <taxon>Metazoa</taxon>
        <taxon>Chordata</taxon>
        <taxon>Craniata</taxon>
        <taxon>Vertebrata</taxon>
        <taxon>Euteleostomi</taxon>
        <taxon>Mammalia</taxon>
        <taxon>Eutheria</taxon>
        <taxon>Laurasiatheria</taxon>
        <taxon>Artiodactyla</taxon>
        <taxon>Suina</taxon>
        <taxon>Suidae</taxon>
        <taxon>Sus</taxon>
    </lineage>
</organism>
<dbReference type="Ensembl" id="ENSSSCT00060108719.1">
    <property type="protein sequence ID" value="ENSSSCP00060048510.1"/>
    <property type="gene ID" value="ENSSSCG00060078640.1"/>
</dbReference>
<feature type="compositionally biased region" description="Basic residues" evidence="1">
    <location>
        <begin position="338"/>
        <end position="349"/>
    </location>
</feature>
<dbReference type="SUPFAM" id="SSF54236">
    <property type="entry name" value="Ubiquitin-like"/>
    <property type="match status" value="1"/>
</dbReference>
<dbReference type="CDD" id="cd13186">
    <property type="entry name" value="FERM_C_NBL4_NBL5"/>
    <property type="match status" value="1"/>
</dbReference>
<feature type="region of interest" description="Disordered" evidence="1">
    <location>
        <begin position="23"/>
        <end position="45"/>
    </location>
</feature>
<feature type="region of interest" description="Disordered" evidence="1">
    <location>
        <begin position="325"/>
        <end position="349"/>
    </location>
</feature>
<dbReference type="Ensembl" id="ENSSSCT00035051310.1">
    <property type="protein sequence ID" value="ENSSSCP00035020562.1"/>
    <property type="gene ID" value="ENSSSCG00035038659.1"/>
</dbReference>
<evidence type="ECO:0000259" key="2">
    <source>
        <dbReference type="PROSITE" id="PS50057"/>
    </source>
</evidence>
<dbReference type="PANTHER" id="PTHR23280">
    <property type="entry name" value="4.1 G PROTEIN"/>
    <property type="match status" value="1"/>
</dbReference>
<dbReference type="AlphaFoldDB" id="A0A8D1X892"/>
<feature type="compositionally biased region" description="Low complexity" evidence="1">
    <location>
        <begin position="455"/>
        <end position="470"/>
    </location>
</feature>
<dbReference type="Pfam" id="PF09379">
    <property type="entry name" value="FERM_N"/>
    <property type="match status" value="1"/>
</dbReference>
<dbReference type="InterPro" id="IPR029071">
    <property type="entry name" value="Ubiquitin-like_domsf"/>
</dbReference>
<dbReference type="InterPro" id="IPR018980">
    <property type="entry name" value="FERM_PH-like_C"/>
</dbReference>
<dbReference type="SMART" id="SM01196">
    <property type="entry name" value="FERM_C"/>
    <property type="match status" value="1"/>
</dbReference>
<feature type="region of interest" description="Disordered" evidence="1">
    <location>
        <begin position="378"/>
        <end position="470"/>
    </location>
</feature>
<dbReference type="Proteomes" id="UP000694720">
    <property type="component" value="Unplaced"/>
</dbReference>
<dbReference type="InterPro" id="IPR019749">
    <property type="entry name" value="Band_41_domain"/>
</dbReference>
<dbReference type="InterPro" id="IPR000299">
    <property type="entry name" value="FERM_domain"/>
</dbReference>
<sequence length="823" mass="90589">MLRFLRRTFGRRSMQRYARGAAGRGAAGLGDERDGGPRGGPAAAVSTLPAAPGGSVFPASGGPLLTGGAAVHISAAGASKATLYCRVFLLDGTEVSVDLPKHAKGQDLFDQIVYHLDLVETDYFGLQFLDSAQVAHWLDHSKPIKKQMKIGPAYALHFRVKYYSSEPNNLREEFTRGKSPAQAELSYLNKAKWLEMYGVDMHVVRGRDGCEYSLGLTPTGILIFEGANKIGLFFWPKITKMDFKKSKLTLVVVEDDDQGREQEHTFVFRLDSARTCKHLWKCAVEHHAFFRLRTPGNSKSNRSDFIRLGSRFRFSGRTEYQATHGARLRRSSTFERKPSKRYPSRRHSTFKASNPVIAAQFCSKTNPEVHNYQSQYHPNLHPGQPRWHPHSPNVSYPLPSPGLSSSDRLPFGLEENGGTPFTTKASGRHHHHHHQHQHHTNYGISLTLENKEGPSRSPNSSSKSLTKLSPGGPALFSEAAAHLKKLELETVKAAGPWPALHININKAEEKKVSEKTLQTPLLPSPVADHVKCNILKAQLENASRMSAQVGKEESTFVNINKKSSLQDANVRSPIPIRVETTQPAVEKPEIKPPRVRKLTRQYSFDEDDLPPDLAEAVGATTTPTTATTTATTTQVSVPLASPKVHKLSSPQNSEGKSQLSPGAKSPSDRGGAFTLEPGDLLMDFTEATPLAEPASAPHCAHSRCSPPLSLPLKEETTGVCMHPPIKTRLIKTFPADPVTPFPDPFITGPQFTADFRDSKLQCCPGQSSPLIPAATLRPLTETVSTVQTIYTTRKPVSLAASAETLRQELEREKMMKRLLMTEL</sequence>
<feature type="compositionally biased region" description="Low complexity" evidence="1">
    <location>
        <begin position="619"/>
        <end position="633"/>
    </location>
</feature>
<feature type="compositionally biased region" description="Polar residues" evidence="1">
    <location>
        <begin position="648"/>
        <end position="660"/>
    </location>
</feature>
<dbReference type="SUPFAM" id="SSF50729">
    <property type="entry name" value="PH domain-like"/>
    <property type="match status" value="1"/>
</dbReference>
<dbReference type="SMART" id="SM00295">
    <property type="entry name" value="B41"/>
    <property type="match status" value="1"/>
</dbReference>
<gene>
    <name evidence="3" type="primary">EPB41L4B</name>
</gene>
<feature type="compositionally biased region" description="Low complexity" evidence="1">
    <location>
        <begin position="395"/>
        <end position="410"/>
    </location>
</feature>
<accession>A0A8D1X892</accession>
<dbReference type="Proteomes" id="UP000694723">
    <property type="component" value="Unplaced"/>
</dbReference>
<feature type="domain" description="FERM" evidence="2">
    <location>
        <begin position="1"/>
        <end position="294"/>
    </location>
</feature>
<dbReference type="InterPro" id="IPR018979">
    <property type="entry name" value="FERM_N"/>
</dbReference>
<name>A0A8D1X892_PIG</name>
<dbReference type="PROSITE" id="PS50057">
    <property type="entry name" value="FERM_3"/>
    <property type="match status" value="1"/>
</dbReference>